<sequence>KPEFRYVNSQHGIKPNSYTQYAMPKDIADISRERDINKLADVLSSQIQVQNKNADSDNDGNT</sequence>
<dbReference type="EMBL" id="CAJOBI010080992">
    <property type="protein sequence ID" value="CAF4498415.1"/>
    <property type="molecule type" value="Genomic_DNA"/>
</dbReference>
<comment type="caution">
    <text evidence="1">The sequence shown here is derived from an EMBL/GenBank/DDBJ whole genome shotgun (WGS) entry which is preliminary data.</text>
</comment>
<feature type="non-terminal residue" evidence="1">
    <location>
        <position position="1"/>
    </location>
</feature>
<evidence type="ECO:0000313" key="1">
    <source>
        <dbReference type="EMBL" id="CAF4498415.1"/>
    </source>
</evidence>
<gene>
    <name evidence="1" type="ORF">SMN809_LOCUS34802</name>
</gene>
<organism evidence="1 2">
    <name type="scientific">Rotaria magnacalcarata</name>
    <dbReference type="NCBI Taxonomy" id="392030"/>
    <lineage>
        <taxon>Eukaryota</taxon>
        <taxon>Metazoa</taxon>
        <taxon>Spiralia</taxon>
        <taxon>Gnathifera</taxon>
        <taxon>Rotifera</taxon>
        <taxon>Eurotatoria</taxon>
        <taxon>Bdelloidea</taxon>
        <taxon>Philodinida</taxon>
        <taxon>Philodinidae</taxon>
        <taxon>Rotaria</taxon>
    </lineage>
</organism>
<accession>A0A8S2XIY1</accession>
<evidence type="ECO:0000313" key="2">
    <source>
        <dbReference type="Proteomes" id="UP000676336"/>
    </source>
</evidence>
<protein>
    <submittedName>
        <fullName evidence="1">Uncharacterized protein</fullName>
    </submittedName>
</protein>
<reference evidence="1" key="1">
    <citation type="submission" date="2021-02" db="EMBL/GenBank/DDBJ databases">
        <authorList>
            <person name="Nowell W R."/>
        </authorList>
    </citation>
    <scope>NUCLEOTIDE SEQUENCE</scope>
</reference>
<proteinExistence type="predicted"/>
<dbReference type="AlphaFoldDB" id="A0A8S2XIY1"/>
<dbReference type="Proteomes" id="UP000676336">
    <property type="component" value="Unassembled WGS sequence"/>
</dbReference>
<name>A0A8S2XIY1_9BILA</name>